<reference evidence="3 4" key="1">
    <citation type="submission" date="2020-08" db="EMBL/GenBank/DDBJ databases">
        <title>Lysobacter sp. II4 sp. nov., isolated from soil.</title>
        <authorList>
            <person name="Woo C.Y."/>
            <person name="Kim J."/>
        </authorList>
    </citation>
    <scope>NUCLEOTIDE SEQUENCE [LARGE SCALE GENOMIC DNA]</scope>
    <source>
        <strain evidence="3 4">II4</strain>
    </source>
</reference>
<dbReference type="RefSeq" id="WP_187711516.1">
    <property type="nucleotide sequence ID" value="NZ_CP060820.1"/>
</dbReference>
<keyword evidence="2" id="KW-0812">Transmembrane</keyword>
<gene>
    <name evidence="3" type="ORF">H8B22_11275</name>
</gene>
<evidence type="ECO:0000313" key="3">
    <source>
        <dbReference type="EMBL" id="QNP40073.1"/>
    </source>
</evidence>
<keyword evidence="4" id="KW-1185">Reference proteome</keyword>
<feature type="compositionally biased region" description="Basic and acidic residues" evidence="1">
    <location>
        <begin position="7"/>
        <end position="22"/>
    </location>
</feature>
<evidence type="ECO:0000313" key="4">
    <source>
        <dbReference type="Proteomes" id="UP000516018"/>
    </source>
</evidence>
<keyword evidence="2" id="KW-0472">Membrane</keyword>
<feature type="region of interest" description="Disordered" evidence="1">
    <location>
        <begin position="1"/>
        <end position="22"/>
    </location>
</feature>
<dbReference type="KEGG" id="lsx:H8B22_11275"/>
<keyword evidence="2" id="KW-1133">Transmembrane helix</keyword>
<protein>
    <submittedName>
        <fullName evidence="3">Uncharacterized protein</fullName>
    </submittedName>
</protein>
<feature type="transmembrane region" description="Helical" evidence="2">
    <location>
        <begin position="30"/>
        <end position="50"/>
    </location>
</feature>
<sequence length="167" mass="17857">MIHHRKDPPPRDHASGVPRDAEAGGRHRKLWLAGILVGLALAGMCGQALAQGARFGVQLRVLPARGNPEAALPALPRPPQVQVLPPGHHADRLLYAGSVSDARAFYASALPALGFQLMQRTADSSLWERDDARAELHFYPVTGTEAIGIIVRMSRPGAADAQTALSR</sequence>
<dbReference type="EMBL" id="CP060820">
    <property type="protein sequence ID" value="QNP40073.1"/>
    <property type="molecule type" value="Genomic_DNA"/>
</dbReference>
<dbReference type="AlphaFoldDB" id="A0A7H0FVK7"/>
<accession>A0A7H0FVK7</accession>
<evidence type="ECO:0000256" key="1">
    <source>
        <dbReference type="SAM" id="MobiDB-lite"/>
    </source>
</evidence>
<name>A0A7H0FVK7_9GAMM</name>
<proteinExistence type="predicted"/>
<dbReference type="Proteomes" id="UP000516018">
    <property type="component" value="Chromosome"/>
</dbReference>
<evidence type="ECO:0000256" key="2">
    <source>
        <dbReference type="SAM" id="Phobius"/>
    </source>
</evidence>
<organism evidence="3 4">
    <name type="scientific">Agrilutibacter terrestris</name>
    <dbReference type="NCBI Taxonomy" id="2865112"/>
    <lineage>
        <taxon>Bacteria</taxon>
        <taxon>Pseudomonadati</taxon>
        <taxon>Pseudomonadota</taxon>
        <taxon>Gammaproteobacteria</taxon>
        <taxon>Lysobacterales</taxon>
        <taxon>Lysobacteraceae</taxon>
        <taxon>Agrilutibacter</taxon>
    </lineage>
</organism>